<proteinExistence type="predicted"/>
<sequence length="89" mass="9517">MDISKVYADLAVYAEGPGGLEGASDVHFGTVEQVEAGKYIKLKKLDSPDGRSHWLPISWVRAVDESAVFLNKTADEALAGLINEAPTEG</sequence>
<dbReference type="AlphaFoldDB" id="A0A1Z4JN28"/>
<evidence type="ECO:0008006" key="3">
    <source>
        <dbReference type="Google" id="ProtNLM"/>
    </source>
</evidence>
<dbReference type="Proteomes" id="UP000217895">
    <property type="component" value="Chromosome"/>
</dbReference>
<protein>
    <recommendedName>
        <fullName evidence="3">DUF2171 domain-containing protein</fullName>
    </recommendedName>
</protein>
<evidence type="ECO:0000313" key="1">
    <source>
        <dbReference type="EMBL" id="BAY58159.1"/>
    </source>
</evidence>
<evidence type="ECO:0000313" key="2">
    <source>
        <dbReference type="Proteomes" id="UP000217895"/>
    </source>
</evidence>
<name>A0A1Z4JN28_LEPBY</name>
<gene>
    <name evidence="1" type="ORF">NIES2135_50320</name>
</gene>
<accession>A0A1Z4JN28</accession>
<keyword evidence="2" id="KW-1185">Reference proteome</keyword>
<organism evidence="1 2">
    <name type="scientific">Leptolyngbya boryana NIES-2135</name>
    <dbReference type="NCBI Taxonomy" id="1973484"/>
    <lineage>
        <taxon>Bacteria</taxon>
        <taxon>Bacillati</taxon>
        <taxon>Cyanobacteriota</taxon>
        <taxon>Cyanophyceae</taxon>
        <taxon>Leptolyngbyales</taxon>
        <taxon>Leptolyngbyaceae</taxon>
        <taxon>Leptolyngbya group</taxon>
        <taxon>Leptolyngbya</taxon>
    </lineage>
</organism>
<dbReference type="Pfam" id="PF09939">
    <property type="entry name" value="DUF2171"/>
    <property type="match status" value="1"/>
</dbReference>
<dbReference type="InterPro" id="IPR018684">
    <property type="entry name" value="DUF2171"/>
</dbReference>
<reference evidence="1 2" key="1">
    <citation type="submission" date="2017-06" db="EMBL/GenBank/DDBJ databases">
        <title>Genome sequencing of cyanobaciteial culture collection at National Institute for Environmental Studies (NIES).</title>
        <authorList>
            <person name="Hirose Y."/>
            <person name="Shimura Y."/>
            <person name="Fujisawa T."/>
            <person name="Nakamura Y."/>
            <person name="Kawachi M."/>
        </authorList>
    </citation>
    <scope>NUCLEOTIDE SEQUENCE [LARGE SCALE GENOMIC DNA]</scope>
    <source>
        <strain evidence="1 2">NIES-2135</strain>
    </source>
</reference>
<dbReference type="EMBL" id="AP018203">
    <property type="protein sequence ID" value="BAY58159.1"/>
    <property type="molecule type" value="Genomic_DNA"/>
</dbReference>